<dbReference type="InterPro" id="IPR003414">
    <property type="entry name" value="PP_kinase"/>
</dbReference>
<sequence length="127" mass="14258">LSTGNYNPLSAKVYTDVSFFSAKNEIANDIIKLFHSLLTSSATNSALETLFMAPKQIKPKIIELIQNEMNHQQEGYIILKANALVDSEIIEWLYQASQKGVKIDLIIRGICCLKPQVKGLSENIRVY</sequence>
<proteinExistence type="predicted"/>
<evidence type="ECO:0000313" key="4">
    <source>
        <dbReference type="Proteomes" id="UP000244700"/>
    </source>
</evidence>
<feature type="non-terminal residue" evidence="3">
    <location>
        <position position="1"/>
    </location>
</feature>
<name>A0A2T6VJT1_HELPX</name>
<comment type="caution">
    <text evidence="3">The sequence shown here is derived from an EMBL/GenBank/DDBJ whole genome shotgun (WGS) entry which is preliminary data.</text>
</comment>
<dbReference type="Proteomes" id="UP000244700">
    <property type="component" value="Unassembled WGS sequence"/>
</dbReference>
<dbReference type="PANTHER" id="PTHR30218:SF0">
    <property type="entry name" value="POLYPHOSPHATE KINASE"/>
    <property type="match status" value="1"/>
</dbReference>
<protein>
    <submittedName>
        <fullName evidence="3">RNA degradosome polyphosphate kinase</fullName>
    </submittedName>
</protein>
<dbReference type="Gene3D" id="3.30.870.10">
    <property type="entry name" value="Endonuclease Chain A"/>
    <property type="match status" value="2"/>
</dbReference>
<dbReference type="AlphaFoldDB" id="A0A2T6VJT1"/>
<evidence type="ECO:0000313" key="3">
    <source>
        <dbReference type="EMBL" id="PUD78159.1"/>
    </source>
</evidence>
<keyword evidence="3" id="KW-0418">Kinase</keyword>
<keyword evidence="3" id="KW-0808">Transferase</keyword>
<dbReference type="Pfam" id="PF17941">
    <property type="entry name" value="PP_kinase_C_1"/>
    <property type="match status" value="1"/>
</dbReference>
<dbReference type="PANTHER" id="PTHR30218">
    <property type="entry name" value="POLYPHOSPHATE KINASE"/>
    <property type="match status" value="1"/>
</dbReference>
<accession>A0A2T6VJT1</accession>
<evidence type="ECO:0000259" key="2">
    <source>
        <dbReference type="Pfam" id="PF17941"/>
    </source>
</evidence>
<dbReference type="EMBL" id="QBQT01000232">
    <property type="protein sequence ID" value="PUD78159.1"/>
    <property type="molecule type" value="Genomic_DNA"/>
</dbReference>
<dbReference type="GO" id="GO:0008976">
    <property type="term" value="F:polyphosphate kinase activity"/>
    <property type="evidence" value="ECO:0007669"/>
    <property type="project" value="InterPro"/>
</dbReference>
<dbReference type="InterPro" id="IPR025200">
    <property type="entry name" value="PPK_C_dom2"/>
</dbReference>
<dbReference type="Pfam" id="PF13090">
    <property type="entry name" value="PP_kinase_C"/>
    <property type="match status" value="1"/>
</dbReference>
<gene>
    <name evidence="3" type="ORF">C2R72_04190</name>
</gene>
<reference evidence="3 4" key="1">
    <citation type="submission" date="2018-01" db="EMBL/GenBank/DDBJ databases">
        <title>Helicobacter pylori genome-wide association study shows promise for predicting gastric cancer risk.</title>
        <authorList>
            <person name="Berthenet E."/>
            <person name="Yahara K."/>
            <person name="Thorell K."/>
            <person name="Pascoe B."/>
            <person name="Meric G."/>
            <person name="Mikhail J.M."/>
            <person name="Engstrand L."/>
            <person name="Enroth H."/>
            <person name="Burette A."/>
            <person name="Megraud F."/>
            <person name="Atherton J."/>
            <person name="Smith S."/>
            <person name="Wilkinson T.S."/>
            <person name="Hitchings M.D."/>
            <person name="Falush D."/>
            <person name="Sheppard S.K."/>
        </authorList>
    </citation>
    <scope>NUCLEOTIDE SEQUENCE [LARGE SCALE GENOMIC DNA]</scope>
    <source>
        <strain evidence="3 4">GIL237</strain>
    </source>
</reference>
<dbReference type="GO" id="GO:0006799">
    <property type="term" value="P:polyphosphate biosynthetic process"/>
    <property type="evidence" value="ECO:0007669"/>
    <property type="project" value="InterPro"/>
</dbReference>
<dbReference type="InterPro" id="IPR041108">
    <property type="entry name" value="PP_kinase_C_1"/>
</dbReference>
<dbReference type="GO" id="GO:0009358">
    <property type="term" value="C:polyphosphate kinase complex"/>
    <property type="evidence" value="ECO:0007669"/>
    <property type="project" value="InterPro"/>
</dbReference>
<organism evidence="3 4">
    <name type="scientific">Helicobacter pylori</name>
    <name type="common">Campylobacter pylori</name>
    <dbReference type="NCBI Taxonomy" id="210"/>
    <lineage>
        <taxon>Bacteria</taxon>
        <taxon>Pseudomonadati</taxon>
        <taxon>Campylobacterota</taxon>
        <taxon>Epsilonproteobacteria</taxon>
        <taxon>Campylobacterales</taxon>
        <taxon>Helicobacteraceae</taxon>
        <taxon>Helicobacter</taxon>
    </lineage>
</organism>
<feature type="non-terminal residue" evidence="3">
    <location>
        <position position="127"/>
    </location>
</feature>
<evidence type="ECO:0000259" key="1">
    <source>
        <dbReference type="Pfam" id="PF13090"/>
    </source>
</evidence>
<dbReference type="SUPFAM" id="SSF56024">
    <property type="entry name" value="Phospholipase D/nuclease"/>
    <property type="match status" value="2"/>
</dbReference>
<feature type="domain" description="Polyphosphate kinase C-terminal" evidence="2">
    <location>
        <begin position="1"/>
        <end position="40"/>
    </location>
</feature>
<feature type="domain" description="Polyphosphate kinase C-terminal" evidence="1">
    <location>
        <begin position="50"/>
        <end position="126"/>
    </location>
</feature>